<feature type="binding site" evidence="8">
    <location>
        <begin position="9"/>
        <end position="14"/>
    </location>
    <ligand>
        <name>NADP(+)</name>
        <dbReference type="ChEBI" id="CHEBI:58349"/>
    </ligand>
</feature>
<comment type="catalytic activity">
    <reaction evidence="6">
        <text>L-proline + NAD(+) = (S)-1-pyrroline-5-carboxylate + NADH + 2 H(+)</text>
        <dbReference type="Rhea" id="RHEA:14105"/>
        <dbReference type="ChEBI" id="CHEBI:15378"/>
        <dbReference type="ChEBI" id="CHEBI:17388"/>
        <dbReference type="ChEBI" id="CHEBI:57540"/>
        <dbReference type="ChEBI" id="CHEBI:57945"/>
        <dbReference type="ChEBI" id="CHEBI:60039"/>
        <dbReference type="EC" id="1.5.1.2"/>
    </reaction>
</comment>
<evidence type="ECO:0000256" key="2">
    <source>
        <dbReference type="ARBA" id="ARBA00022650"/>
    </source>
</evidence>
<dbReference type="HAMAP" id="MF_01925">
    <property type="entry name" value="P5C_reductase"/>
    <property type="match status" value="1"/>
</dbReference>
<evidence type="ECO:0000313" key="12">
    <source>
        <dbReference type="EMBL" id="EDP12746.1"/>
    </source>
</evidence>
<dbReference type="GO" id="GO:0004735">
    <property type="term" value="F:pyrroline-5-carboxylate reductase activity"/>
    <property type="evidence" value="ECO:0007669"/>
    <property type="project" value="UniProtKB-UniRule"/>
</dbReference>
<dbReference type="Pfam" id="PF14748">
    <property type="entry name" value="P5CR_dimer"/>
    <property type="match status" value="1"/>
</dbReference>
<dbReference type="SUPFAM" id="SSF48179">
    <property type="entry name" value="6-phosphogluconate dehydrogenase C-terminal domain-like"/>
    <property type="match status" value="1"/>
</dbReference>
<organism evidence="12 13">
    <name type="scientific">Enterocloster bolteae (strain ATCC BAA-613 / DSM 15670 / CCUG 46953 / JCM 12243 / WAL 16351)</name>
    <name type="common">Clostridium bolteae</name>
    <dbReference type="NCBI Taxonomy" id="411902"/>
    <lineage>
        <taxon>Bacteria</taxon>
        <taxon>Bacillati</taxon>
        <taxon>Bacillota</taxon>
        <taxon>Clostridia</taxon>
        <taxon>Lachnospirales</taxon>
        <taxon>Lachnospiraceae</taxon>
        <taxon>Enterocloster</taxon>
    </lineage>
</organism>
<dbReference type="EMBL" id="ABCC02000069">
    <property type="protein sequence ID" value="EDP12746.1"/>
    <property type="molecule type" value="Genomic_DNA"/>
</dbReference>
<dbReference type="EC" id="1.5.1.2" evidence="6 7"/>
<accession>A8S4F8</accession>
<dbReference type="FunFam" id="1.10.3730.10:FF:000001">
    <property type="entry name" value="Pyrroline-5-carboxylate reductase"/>
    <property type="match status" value="1"/>
</dbReference>
<comment type="catalytic activity">
    <reaction evidence="6 9">
        <text>L-proline + NADP(+) = (S)-1-pyrroline-5-carboxylate + NADPH + 2 H(+)</text>
        <dbReference type="Rhea" id="RHEA:14109"/>
        <dbReference type="ChEBI" id="CHEBI:15378"/>
        <dbReference type="ChEBI" id="CHEBI:17388"/>
        <dbReference type="ChEBI" id="CHEBI:57783"/>
        <dbReference type="ChEBI" id="CHEBI:58349"/>
        <dbReference type="ChEBI" id="CHEBI:60039"/>
        <dbReference type="EC" id="1.5.1.2"/>
    </reaction>
</comment>
<dbReference type="Pfam" id="PF03807">
    <property type="entry name" value="F420_oxidored"/>
    <property type="match status" value="1"/>
</dbReference>
<dbReference type="InterPro" id="IPR053790">
    <property type="entry name" value="P5CR-like_CS"/>
</dbReference>
<dbReference type="HOGENOM" id="CLU_042344_3_1_9"/>
<evidence type="ECO:0000256" key="3">
    <source>
        <dbReference type="ARBA" id="ARBA00022857"/>
    </source>
</evidence>
<dbReference type="InterPro" id="IPR000304">
    <property type="entry name" value="Pyrroline-COOH_reductase"/>
</dbReference>
<dbReference type="eggNOG" id="COG0345">
    <property type="taxonomic scope" value="Bacteria"/>
</dbReference>
<reference evidence="12 13" key="1">
    <citation type="submission" date="2007-08" db="EMBL/GenBank/DDBJ databases">
        <authorList>
            <person name="Fulton L."/>
            <person name="Clifton S."/>
            <person name="Fulton B."/>
            <person name="Xu J."/>
            <person name="Minx P."/>
            <person name="Pepin K.H."/>
            <person name="Johnson M."/>
            <person name="Thiruvilangam P."/>
            <person name="Bhonagiri V."/>
            <person name="Nash W.E."/>
            <person name="Mardis E.R."/>
            <person name="Wilson R.K."/>
        </authorList>
    </citation>
    <scope>NUCLEOTIDE SEQUENCE [LARGE SCALE GENOMIC DNA]</scope>
    <source>
        <strain evidence="13">ATCC BAA-613 / DSM 15670 / CCUG 46953 / JCM 12243 / WAL 16351</strain>
    </source>
</reference>
<dbReference type="InterPro" id="IPR008927">
    <property type="entry name" value="6-PGluconate_DH-like_C_sf"/>
</dbReference>
<dbReference type="InterPro" id="IPR029036">
    <property type="entry name" value="P5CR_dimer"/>
</dbReference>
<evidence type="ECO:0000256" key="5">
    <source>
        <dbReference type="ARBA" id="ARBA00058118"/>
    </source>
</evidence>
<dbReference type="GO" id="GO:0055129">
    <property type="term" value="P:L-proline biosynthetic process"/>
    <property type="evidence" value="ECO:0007669"/>
    <property type="project" value="UniProtKB-UniRule"/>
</dbReference>
<comment type="similarity">
    <text evidence="1 6 9">Belongs to the pyrroline-5-carboxylate reductase family.</text>
</comment>
<protein>
    <recommendedName>
        <fullName evidence="6 7">Pyrroline-5-carboxylate reductase</fullName>
        <shortName evidence="6">P5C reductase</shortName>
        <shortName evidence="6">P5CR</shortName>
        <ecNumber evidence="6 7">1.5.1.2</ecNumber>
    </recommendedName>
    <alternativeName>
        <fullName evidence="6">PCA reductase</fullName>
    </alternativeName>
</protein>
<feature type="domain" description="Pyrroline-5-carboxylate reductase catalytic N-terminal" evidence="10">
    <location>
        <begin position="5"/>
        <end position="97"/>
    </location>
</feature>
<keyword evidence="6" id="KW-0963">Cytoplasm</keyword>
<name>A8S4F8_ENTBW</name>
<keyword evidence="3 6" id="KW-0521">NADP</keyword>
<dbReference type="InterPro" id="IPR028939">
    <property type="entry name" value="P5C_Rdtase_cat_N"/>
</dbReference>
<comment type="pathway">
    <text evidence="6 9">Amino-acid biosynthesis; L-proline biosynthesis; L-proline from L-glutamate 5-semialdehyde: step 1/1.</text>
</comment>
<feature type="domain" description="Pyrroline-5-carboxylate reductase dimerisation" evidence="11">
    <location>
        <begin position="162"/>
        <end position="266"/>
    </location>
</feature>
<evidence type="ECO:0000313" key="13">
    <source>
        <dbReference type="Proteomes" id="UP000005396"/>
    </source>
</evidence>
<dbReference type="SUPFAM" id="SSF51735">
    <property type="entry name" value="NAD(P)-binding Rossmann-fold domains"/>
    <property type="match status" value="1"/>
</dbReference>
<dbReference type="Gene3D" id="3.40.50.720">
    <property type="entry name" value="NAD(P)-binding Rossmann-like Domain"/>
    <property type="match status" value="1"/>
</dbReference>
<dbReference type="PROSITE" id="PS00521">
    <property type="entry name" value="P5CR"/>
    <property type="match status" value="1"/>
</dbReference>
<feature type="binding site" evidence="8">
    <location>
        <position position="56"/>
    </location>
    <ligand>
        <name>NADPH</name>
        <dbReference type="ChEBI" id="CHEBI:57783"/>
    </ligand>
</feature>
<reference evidence="12 13" key="2">
    <citation type="submission" date="2007-09" db="EMBL/GenBank/DDBJ databases">
        <title>Draft genome sequence of Clostridium bolteae (ATCC BAA-613).</title>
        <authorList>
            <person name="Sudarsanam P."/>
            <person name="Ley R."/>
            <person name="Guruge J."/>
            <person name="Turnbaugh P.J."/>
            <person name="Mahowald M."/>
            <person name="Liep D."/>
            <person name="Gordon J."/>
        </authorList>
    </citation>
    <scope>NUCLEOTIDE SEQUENCE [LARGE SCALE GENOMIC DNA]</scope>
    <source>
        <strain evidence="13">ATCC BAA-613 / DSM 15670 / CCUG 46953 / JCM 12243 / WAL 16351</strain>
    </source>
</reference>
<feature type="binding site" evidence="8">
    <location>
        <begin position="69"/>
        <end position="72"/>
    </location>
    <ligand>
        <name>NADP(+)</name>
        <dbReference type="ChEBI" id="CHEBI:58349"/>
    </ligand>
</feature>
<dbReference type="InterPro" id="IPR036291">
    <property type="entry name" value="NAD(P)-bd_dom_sf"/>
</dbReference>
<dbReference type="GO" id="GO:0005737">
    <property type="term" value="C:cytoplasm"/>
    <property type="evidence" value="ECO:0007669"/>
    <property type="project" value="UniProtKB-SubCell"/>
</dbReference>
<dbReference type="PIRSF" id="PIRSF000193">
    <property type="entry name" value="Pyrrol-5-carb_rd"/>
    <property type="match status" value="1"/>
</dbReference>
<dbReference type="PANTHER" id="PTHR11645">
    <property type="entry name" value="PYRROLINE-5-CARBOXYLATE REDUCTASE"/>
    <property type="match status" value="1"/>
</dbReference>
<evidence type="ECO:0000256" key="6">
    <source>
        <dbReference type="HAMAP-Rule" id="MF_01925"/>
    </source>
</evidence>
<dbReference type="NCBIfam" id="TIGR00112">
    <property type="entry name" value="proC"/>
    <property type="match status" value="1"/>
</dbReference>
<keyword evidence="2 6" id="KW-0641">Proline biosynthesis</keyword>
<sequence>MRMVKIGFIGMGNMGNAILNGLLKTHRPEDMIFSAAHQDKMEAVTARTKVPHAGSNRECAKAVKYLILAVKPQYFDAVFSEIRDVVTPEQVVISLAPGVTISNITERLGGNVRVVRAMPNTPAMLGEGMTGISCREGSCTEEEKETVRDIFSSCGRVEMVEERLMDAVGCVSGSSPAFVYMFIEALADGGVKYGLPRKTAYAMAAQTVLGSAKMILETGKHPGQLKDEVCSPGGTTIAGVSALEEHGLRNALIKAADACYEKTQSMK</sequence>
<gene>
    <name evidence="6" type="primary">proC</name>
    <name evidence="12" type="ORF">CLOBOL_06976</name>
</gene>
<evidence type="ECO:0000256" key="8">
    <source>
        <dbReference type="PIRSR" id="PIRSR000193-1"/>
    </source>
</evidence>
<evidence type="ECO:0000259" key="11">
    <source>
        <dbReference type="Pfam" id="PF14748"/>
    </source>
</evidence>
<comment type="function">
    <text evidence="5 6">Catalyzes the reduction of 1-pyrroline-5-carboxylate (PCA) to L-proline.</text>
</comment>
<evidence type="ECO:0000256" key="1">
    <source>
        <dbReference type="ARBA" id="ARBA00005525"/>
    </source>
</evidence>
<keyword evidence="6 9" id="KW-0028">Amino-acid biosynthesis</keyword>
<dbReference type="UniPathway" id="UPA00098">
    <property type="reaction ID" value="UER00361"/>
</dbReference>
<evidence type="ECO:0000256" key="4">
    <source>
        <dbReference type="ARBA" id="ARBA00023002"/>
    </source>
</evidence>
<dbReference type="AlphaFoldDB" id="A8S4F8"/>
<evidence type="ECO:0000256" key="9">
    <source>
        <dbReference type="RuleBase" id="RU003903"/>
    </source>
</evidence>
<dbReference type="PANTHER" id="PTHR11645:SF0">
    <property type="entry name" value="PYRROLINE-5-CARBOXYLATE REDUCTASE 3"/>
    <property type="match status" value="1"/>
</dbReference>
<evidence type="ECO:0000256" key="7">
    <source>
        <dbReference type="NCBIfam" id="TIGR00112"/>
    </source>
</evidence>
<keyword evidence="4 6" id="KW-0560">Oxidoreductase</keyword>
<dbReference type="Proteomes" id="UP000005396">
    <property type="component" value="Unassembled WGS sequence"/>
</dbReference>
<dbReference type="PaxDb" id="411902-CLOBOL_06976"/>
<evidence type="ECO:0000259" key="10">
    <source>
        <dbReference type="Pfam" id="PF03807"/>
    </source>
</evidence>
<comment type="subcellular location">
    <subcellularLocation>
        <location evidence="6">Cytoplasm</location>
    </subcellularLocation>
</comment>
<comment type="caution">
    <text evidence="12">The sequence shown here is derived from an EMBL/GenBank/DDBJ whole genome shotgun (WGS) entry which is preliminary data.</text>
</comment>
<proteinExistence type="inferred from homology"/>
<dbReference type="Gene3D" id="1.10.3730.10">
    <property type="entry name" value="ProC C-terminal domain-like"/>
    <property type="match status" value="1"/>
</dbReference>